<comment type="similarity">
    <text evidence="1">Belongs to the LEM family.</text>
</comment>
<dbReference type="STRING" id="50429.A0A2B4R6H4"/>
<keyword evidence="7" id="KW-0472">Membrane</keyword>
<keyword evidence="7" id="KW-0812">Transmembrane</keyword>
<evidence type="ECO:0000256" key="6">
    <source>
        <dbReference type="SAM" id="MobiDB-lite"/>
    </source>
</evidence>
<keyword evidence="5" id="KW-0238">DNA-binding</keyword>
<evidence type="ECO:0000259" key="9">
    <source>
        <dbReference type="PROSITE" id="PS50955"/>
    </source>
</evidence>
<feature type="domain" description="LEM" evidence="8">
    <location>
        <begin position="91"/>
        <end position="135"/>
    </location>
</feature>
<feature type="compositionally biased region" description="Acidic residues" evidence="6">
    <location>
        <begin position="50"/>
        <end position="60"/>
    </location>
</feature>
<evidence type="ECO:0000259" key="8">
    <source>
        <dbReference type="PROSITE" id="PS50954"/>
    </source>
</evidence>
<keyword evidence="7" id="KW-1133">Transmembrane helix</keyword>
<dbReference type="CDD" id="cd12934">
    <property type="entry name" value="LEM"/>
    <property type="match status" value="1"/>
</dbReference>
<gene>
    <name evidence="10" type="primary">Tmpo</name>
    <name evidence="10" type="ORF">AWC38_SpisGene22697</name>
</gene>
<feature type="transmembrane region" description="Helical" evidence="7">
    <location>
        <begin position="272"/>
        <end position="292"/>
    </location>
</feature>
<evidence type="ECO:0000256" key="5">
    <source>
        <dbReference type="ARBA" id="ARBA00023125"/>
    </source>
</evidence>
<dbReference type="GO" id="GO:0003677">
    <property type="term" value="F:DNA binding"/>
    <property type="evidence" value="ECO:0007669"/>
    <property type="project" value="UniProtKB-KW"/>
</dbReference>
<evidence type="ECO:0000313" key="11">
    <source>
        <dbReference type="Proteomes" id="UP000225706"/>
    </source>
</evidence>
<feature type="region of interest" description="Disordered" evidence="6">
    <location>
        <begin position="139"/>
        <end position="184"/>
    </location>
</feature>
<dbReference type="Pfam" id="PF08198">
    <property type="entry name" value="Thymopoietin"/>
    <property type="match status" value="1"/>
</dbReference>
<evidence type="ECO:0000313" key="10">
    <source>
        <dbReference type="EMBL" id="PFX13241.1"/>
    </source>
</evidence>
<evidence type="ECO:0000256" key="3">
    <source>
        <dbReference type="ARBA" id="ARBA00022553"/>
    </source>
</evidence>
<proteinExistence type="inferred from homology"/>
<keyword evidence="2" id="KW-0488">Methylation</keyword>
<dbReference type="SMART" id="SM00540">
    <property type="entry name" value="LEM"/>
    <property type="match status" value="1"/>
</dbReference>
<dbReference type="FunFam" id="1.10.720.40:FF:000001">
    <property type="entry name" value="LEM domain containing 2, isoform CRA_a"/>
    <property type="match status" value="2"/>
</dbReference>
<dbReference type="PROSITE" id="PS50955">
    <property type="entry name" value="LEM_LIKE"/>
    <property type="match status" value="1"/>
</dbReference>
<organism evidence="10 11">
    <name type="scientific">Stylophora pistillata</name>
    <name type="common">Smooth cauliflower coral</name>
    <dbReference type="NCBI Taxonomy" id="50429"/>
    <lineage>
        <taxon>Eukaryota</taxon>
        <taxon>Metazoa</taxon>
        <taxon>Cnidaria</taxon>
        <taxon>Anthozoa</taxon>
        <taxon>Hexacorallia</taxon>
        <taxon>Scleractinia</taxon>
        <taxon>Astrocoeniina</taxon>
        <taxon>Pocilloporidae</taxon>
        <taxon>Stylophora</taxon>
    </lineage>
</organism>
<feature type="region of interest" description="Disordered" evidence="6">
    <location>
        <begin position="49"/>
        <end position="76"/>
    </location>
</feature>
<dbReference type="Proteomes" id="UP000225706">
    <property type="component" value="Unassembled WGS sequence"/>
</dbReference>
<evidence type="ECO:0000256" key="4">
    <source>
        <dbReference type="ARBA" id="ARBA00022990"/>
    </source>
</evidence>
<comment type="caution">
    <text evidence="10">The sequence shown here is derived from an EMBL/GenBank/DDBJ whole genome shotgun (WGS) entry which is preliminary data.</text>
</comment>
<dbReference type="OrthoDB" id="10072362at2759"/>
<dbReference type="Pfam" id="PF03020">
    <property type="entry name" value="LEM"/>
    <property type="match status" value="1"/>
</dbReference>
<dbReference type="GO" id="GO:0005635">
    <property type="term" value="C:nuclear envelope"/>
    <property type="evidence" value="ECO:0007669"/>
    <property type="project" value="UniProtKB-ARBA"/>
</dbReference>
<dbReference type="CDD" id="cd12935">
    <property type="entry name" value="LEM_like"/>
    <property type="match status" value="1"/>
</dbReference>
<feature type="compositionally biased region" description="Polar residues" evidence="6">
    <location>
        <begin position="225"/>
        <end position="234"/>
    </location>
</feature>
<dbReference type="InterPro" id="IPR003887">
    <property type="entry name" value="LEM_dom"/>
</dbReference>
<dbReference type="PANTHER" id="PTHR12019">
    <property type="entry name" value="LAMINA-ASSOCIATED POLYPEPTIDE THYMOPOIETIN"/>
    <property type="match status" value="1"/>
</dbReference>
<dbReference type="PANTHER" id="PTHR12019:SF9">
    <property type="entry name" value="THYMOPOIETIN"/>
    <property type="match status" value="1"/>
</dbReference>
<dbReference type="SUPFAM" id="SSF63451">
    <property type="entry name" value="LEM domain"/>
    <property type="match status" value="2"/>
</dbReference>
<protein>
    <submittedName>
        <fullName evidence="10">Lamina-associated polypeptide 2, isoforms beta/delta/epsilon/gamma</fullName>
    </submittedName>
</protein>
<feature type="domain" description="LEM-like" evidence="9">
    <location>
        <begin position="5"/>
        <end position="48"/>
    </location>
</feature>
<feature type="compositionally biased region" description="Acidic residues" evidence="6">
    <location>
        <begin position="164"/>
        <end position="184"/>
    </location>
</feature>
<dbReference type="EMBL" id="LSMT01001029">
    <property type="protein sequence ID" value="PFX13241.1"/>
    <property type="molecule type" value="Genomic_DNA"/>
</dbReference>
<dbReference type="AlphaFoldDB" id="A0A2B4R6H4"/>
<dbReference type="InterPro" id="IPR013146">
    <property type="entry name" value="LEM-like_dom"/>
</dbReference>
<dbReference type="SMART" id="SM01261">
    <property type="entry name" value="Thymopoietin"/>
    <property type="match status" value="1"/>
</dbReference>
<keyword evidence="11" id="KW-1185">Reference proteome</keyword>
<keyword evidence="4" id="KW-0007">Acetylation</keyword>
<evidence type="ECO:0000256" key="1">
    <source>
        <dbReference type="ARBA" id="ARBA00007744"/>
    </source>
</evidence>
<dbReference type="Gene3D" id="1.10.720.40">
    <property type="match status" value="2"/>
</dbReference>
<name>A0A2B4R6H4_STYPI</name>
<keyword evidence="3" id="KW-0597">Phosphoprotein</keyword>
<dbReference type="InterPro" id="IPR051656">
    <property type="entry name" value="LEM_domain"/>
</dbReference>
<feature type="region of interest" description="Disordered" evidence="6">
    <location>
        <begin position="198"/>
        <end position="260"/>
    </location>
</feature>
<sequence length="306" mass="34205">MSSFSDDPLTLTKDQLKRELKANGISLPRAEQKKSFYVDLYLEHFTSQNGDEEFSSDEEVPQYSSMRASEKLPVKPPKKVTINKRVKGGLPFDVVALSDGDLARQLKSFGATVGPITESTRPLYQKKLAKLLTEEKSSPAISAAVKVSPKQPKASPVKPKEEYVEFSDDNEVSSEEKEEEAVEQLPYELDEEVQQNAGPKHLSYSRTSSPPSKATLRQRVAPSMTMRTQQTQEIFTKDPENNLSKENPAEMAAKKKTPELNKEENSICGPHIQILLAVGVFLVFTAFLIYHLMEDTPRLEVKGDNS</sequence>
<evidence type="ECO:0000256" key="2">
    <source>
        <dbReference type="ARBA" id="ARBA00022481"/>
    </source>
</evidence>
<reference evidence="11" key="1">
    <citation type="journal article" date="2017" name="bioRxiv">
        <title>Comparative analysis of the genomes of Stylophora pistillata and Acropora digitifera provides evidence for extensive differences between species of corals.</title>
        <authorList>
            <person name="Voolstra C.R."/>
            <person name="Li Y."/>
            <person name="Liew Y.J."/>
            <person name="Baumgarten S."/>
            <person name="Zoccola D."/>
            <person name="Flot J.-F."/>
            <person name="Tambutte S."/>
            <person name="Allemand D."/>
            <person name="Aranda M."/>
        </authorList>
    </citation>
    <scope>NUCLEOTIDE SEQUENCE [LARGE SCALE GENOMIC DNA]</scope>
</reference>
<dbReference type="InterPro" id="IPR011015">
    <property type="entry name" value="LEM/LEM-like_dom_sf"/>
</dbReference>
<dbReference type="PROSITE" id="PS50954">
    <property type="entry name" value="LEM"/>
    <property type="match status" value="1"/>
</dbReference>
<evidence type="ECO:0000256" key="7">
    <source>
        <dbReference type="SAM" id="Phobius"/>
    </source>
</evidence>
<accession>A0A2B4R6H4</accession>